<dbReference type="FunFam" id="1.10.10.10:FF:000001">
    <property type="entry name" value="LysR family transcriptional regulator"/>
    <property type="match status" value="1"/>
</dbReference>
<keyword evidence="2" id="KW-0805">Transcription regulation</keyword>
<dbReference type="GO" id="GO:0006351">
    <property type="term" value="P:DNA-templated transcription"/>
    <property type="evidence" value="ECO:0007669"/>
    <property type="project" value="TreeGrafter"/>
</dbReference>
<dbReference type="InterPro" id="IPR036390">
    <property type="entry name" value="WH_DNA-bd_sf"/>
</dbReference>
<evidence type="ECO:0000259" key="5">
    <source>
        <dbReference type="PROSITE" id="PS50931"/>
    </source>
</evidence>
<comment type="similarity">
    <text evidence="1">Belongs to the LysR transcriptional regulatory family.</text>
</comment>
<evidence type="ECO:0000256" key="3">
    <source>
        <dbReference type="ARBA" id="ARBA00023125"/>
    </source>
</evidence>
<dbReference type="RefSeq" id="WP_053073146.1">
    <property type="nucleotide sequence ID" value="NZ_CAJGUP010000197.1"/>
</dbReference>
<dbReference type="OrthoDB" id="9124618at2"/>
<protein>
    <submittedName>
        <fullName evidence="7">Gcv operon activator</fullName>
    </submittedName>
</protein>
<keyword evidence="3" id="KW-0238">DNA-binding</keyword>
<dbReference type="PANTHER" id="PTHR30537">
    <property type="entry name" value="HTH-TYPE TRANSCRIPTIONAL REGULATOR"/>
    <property type="match status" value="1"/>
</dbReference>
<evidence type="ECO:0000256" key="2">
    <source>
        <dbReference type="ARBA" id="ARBA00023015"/>
    </source>
</evidence>
<dbReference type="EMBL" id="CP016440">
    <property type="protein sequence ID" value="ANY16452.1"/>
    <property type="molecule type" value="Genomic_DNA"/>
</dbReference>
<evidence type="ECO:0000256" key="1">
    <source>
        <dbReference type="ARBA" id="ARBA00009437"/>
    </source>
</evidence>
<dbReference type="Gene3D" id="3.40.190.10">
    <property type="entry name" value="Periplasmic binding protein-like II"/>
    <property type="match status" value="2"/>
</dbReference>
<dbReference type="InterPro" id="IPR036388">
    <property type="entry name" value="WH-like_DNA-bd_sf"/>
</dbReference>
<dbReference type="Pfam" id="PF00126">
    <property type="entry name" value="HTH_1"/>
    <property type="match status" value="1"/>
</dbReference>
<dbReference type="InterPro" id="IPR000847">
    <property type="entry name" value="LysR_HTH_N"/>
</dbReference>
<dbReference type="Pfam" id="PF03466">
    <property type="entry name" value="LysR_substrate"/>
    <property type="match status" value="1"/>
</dbReference>
<evidence type="ECO:0000313" key="9">
    <source>
        <dbReference type="Proteomes" id="UP000092950"/>
    </source>
</evidence>
<dbReference type="AlphaFoldDB" id="A0A0M7CBB1"/>
<dbReference type="SUPFAM" id="SSF53850">
    <property type="entry name" value="Periplasmic binding protein-like II"/>
    <property type="match status" value="1"/>
</dbReference>
<evidence type="ECO:0000313" key="6">
    <source>
        <dbReference type="EMBL" id="ANY16452.1"/>
    </source>
</evidence>
<dbReference type="GO" id="GO:0043565">
    <property type="term" value="F:sequence-specific DNA binding"/>
    <property type="evidence" value="ECO:0007669"/>
    <property type="project" value="TreeGrafter"/>
</dbReference>
<dbReference type="InterPro" id="IPR005119">
    <property type="entry name" value="LysR_subst-bd"/>
</dbReference>
<keyword evidence="4" id="KW-0804">Transcription</keyword>
<dbReference type="Gene3D" id="1.10.10.10">
    <property type="entry name" value="Winged helix-like DNA-binding domain superfamily/Winged helix DNA-binding domain"/>
    <property type="match status" value="1"/>
</dbReference>
<feature type="domain" description="HTH lysR-type" evidence="5">
    <location>
        <begin position="21"/>
        <end position="78"/>
    </location>
</feature>
<dbReference type="Proteomes" id="UP000053096">
    <property type="component" value="Unassembled WGS sequence"/>
</dbReference>
<reference evidence="6 9" key="2">
    <citation type="submission" date="2016-07" db="EMBL/GenBank/DDBJ databases">
        <title>Complete genome sequences of Bordetella pseudohinzii.</title>
        <authorList>
            <person name="Spilker T."/>
            <person name="Darrah R."/>
            <person name="LiPuma J.J."/>
        </authorList>
    </citation>
    <scope>NUCLEOTIDE SEQUENCE [LARGE SCALE GENOMIC DNA]</scope>
    <source>
        <strain evidence="6 9">HI4681</strain>
    </source>
</reference>
<dbReference type="GO" id="GO:0003700">
    <property type="term" value="F:DNA-binding transcription factor activity"/>
    <property type="evidence" value="ECO:0007669"/>
    <property type="project" value="InterPro"/>
</dbReference>
<dbReference type="EMBL" id="CYTV01000001">
    <property type="protein sequence ID" value="CUI36473.1"/>
    <property type="molecule type" value="Genomic_DNA"/>
</dbReference>
<evidence type="ECO:0000313" key="7">
    <source>
        <dbReference type="EMBL" id="CUI36473.1"/>
    </source>
</evidence>
<dbReference type="InterPro" id="IPR058163">
    <property type="entry name" value="LysR-type_TF_proteobact-type"/>
</dbReference>
<gene>
    <name evidence="7" type="primary">gcvA_1</name>
    <name evidence="6" type="ORF">BBN53_11425</name>
    <name evidence="7" type="ORF">ERS370011_00271</name>
</gene>
<dbReference type="PRINTS" id="PR00039">
    <property type="entry name" value="HTHLYSR"/>
</dbReference>
<reference evidence="7 8" key="1">
    <citation type="submission" date="2015-09" db="EMBL/GenBank/DDBJ databases">
        <authorList>
            <person name="Jackson K.R."/>
            <person name="Lunt B.L."/>
            <person name="Fisher J.N.B."/>
            <person name="Gardner A.V."/>
            <person name="Bailey M.E."/>
            <person name="Deus L.M."/>
            <person name="Earl A.S."/>
            <person name="Gibby P.D."/>
            <person name="Hartmann K.A."/>
            <person name="Liu J.E."/>
            <person name="Manci A.M."/>
            <person name="Nielsen D.A."/>
            <person name="Solomon M.B."/>
            <person name="Breakwell D.P."/>
            <person name="Burnett S.H."/>
            <person name="Grose J.H."/>
        </authorList>
    </citation>
    <scope>NUCLEOTIDE SEQUENCE [LARGE SCALE GENOMIC DNA]</scope>
    <source>
        <strain evidence="7 8">2789STDY5608636</strain>
    </source>
</reference>
<dbReference type="Proteomes" id="UP000092950">
    <property type="component" value="Chromosome"/>
</dbReference>
<name>A0A0M7CBB1_9BORD</name>
<proteinExistence type="inferred from homology"/>
<dbReference type="PROSITE" id="PS50931">
    <property type="entry name" value="HTH_LYSR"/>
    <property type="match status" value="1"/>
</dbReference>
<dbReference type="SUPFAM" id="SSF46785">
    <property type="entry name" value="Winged helix' DNA-binding domain"/>
    <property type="match status" value="1"/>
</dbReference>
<dbReference type="KEGG" id="bpdz:BBN53_11425"/>
<dbReference type="PANTHER" id="PTHR30537:SF26">
    <property type="entry name" value="GLYCINE CLEAVAGE SYSTEM TRANSCRIPTIONAL ACTIVATOR"/>
    <property type="match status" value="1"/>
</dbReference>
<evidence type="ECO:0000313" key="8">
    <source>
        <dbReference type="Proteomes" id="UP000053096"/>
    </source>
</evidence>
<accession>A0A0M7CBB1</accession>
<organism evidence="7 8">
    <name type="scientific">Bordetella pseudohinzii</name>
    <dbReference type="NCBI Taxonomy" id="1331258"/>
    <lineage>
        <taxon>Bacteria</taxon>
        <taxon>Pseudomonadati</taxon>
        <taxon>Pseudomonadota</taxon>
        <taxon>Betaproteobacteria</taxon>
        <taxon>Burkholderiales</taxon>
        <taxon>Alcaligenaceae</taxon>
        <taxon>Bordetella</taxon>
    </lineage>
</organism>
<keyword evidence="9" id="KW-1185">Reference proteome</keyword>
<evidence type="ECO:0000256" key="4">
    <source>
        <dbReference type="ARBA" id="ARBA00023163"/>
    </source>
</evidence>
<sequence length="319" mass="35349">MSHFDEHGSGQGKFTLLRRIPSLITLRAFESVARHGSCTRAADELGVSTAAVSQQIKLLENLLGCELFKRHDRKFILTNAGEACLPELRKSFDHLINAIGQVNARKFRRRFNLSSPPSLAARWLIPHFNELVEGLEECDIWVSTSLVPFHLDDTNIDLAIIHGSGKFFNQQSTLLMPSLEVPVCAPSLLQHHPLDRPADLRHHCLVHEMAEVDDTAVPSWKKWLEDRDIRDVDHETGPRFSNPNLVVEAALAGAGVALARGALVTRELASGQLLSPFGRPEPGHAGYYLVRNPTSEHQDLADVLGERIKHLVARSGFAG</sequence>